<feature type="transmembrane region" description="Helical" evidence="1">
    <location>
        <begin position="35"/>
        <end position="56"/>
    </location>
</feature>
<name>A0A8X7W1K1_BRACI</name>
<reference evidence="3 4" key="1">
    <citation type="submission" date="2020-02" db="EMBL/GenBank/DDBJ databases">
        <authorList>
            <person name="Ma Q."/>
            <person name="Huang Y."/>
            <person name="Song X."/>
            <person name="Pei D."/>
        </authorList>
    </citation>
    <scope>NUCLEOTIDE SEQUENCE [LARGE SCALE GENOMIC DNA]</scope>
    <source>
        <strain evidence="3">Sxm20200214</strain>
        <tissue evidence="3">Leaf</tissue>
    </source>
</reference>
<keyword evidence="2" id="KW-0732">Signal</keyword>
<comment type="caution">
    <text evidence="3">The sequence shown here is derived from an EMBL/GenBank/DDBJ whole genome shotgun (WGS) entry which is preliminary data.</text>
</comment>
<keyword evidence="1" id="KW-1133">Transmembrane helix</keyword>
<evidence type="ECO:0000256" key="2">
    <source>
        <dbReference type="SAM" id="SignalP"/>
    </source>
</evidence>
<proteinExistence type="predicted"/>
<keyword evidence="1" id="KW-0812">Transmembrane</keyword>
<sequence>MTSLHTVSHSMLVFIGWICFASAAGLTDLCQCRPLWVLLLICSPLPAFSVVPSSAFRKAQDLSSLTGSPAAVTIANRLGELHRLSHLLPAQSLFHGSQSPLRRNLCLRISYSLSRSESMCSTTVKRPFGVDTQQRGY</sequence>
<dbReference type="AlphaFoldDB" id="A0A8X7W1K1"/>
<feature type="chain" id="PRO_5036473696" description="Secreted protein" evidence="2">
    <location>
        <begin position="24"/>
        <end position="137"/>
    </location>
</feature>
<keyword evidence="4" id="KW-1185">Reference proteome</keyword>
<dbReference type="Proteomes" id="UP000886595">
    <property type="component" value="Unassembled WGS sequence"/>
</dbReference>
<organism evidence="3 4">
    <name type="scientific">Brassica carinata</name>
    <name type="common">Ethiopian mustard</name>
    <name type="synonym">Abyssinian cabbage</name>
    <dbReference type="NCBI Taxonomy" id="52824"/>
    <lineage>
        <taxon>Eukaryota</taxon>
        <taxon>Viridiplantae</taxon>
        <taxon>Streptophyta</taxon>
        <taxon>Embryophyta</taxon>
        <taxon>Tracheophyta</taxon>
        <taxon>Spermatophyta</taxon>
        <taxon>Magnoliopsida</taxon>
        <taxon>eudicotyledons</taxon>
        <taxon>Gunneridae</taxon>
        <taxon>Pentapetalae</taxon>
        <taxon>rosids</taxon>
        <taxon>malvids</taxon>
        <taxon>Brassicales</taxon>
        <taxon>Brassicaceae</taxon>
        <taxon>Brassiceae</taxon>
        <taxon>Brassica</taxon>
    </lineage>
</organism>
<protein>
    <recommendedName>
        <fullName evidence="5">Secreted protein</fullName>
    </recommendedName>
</protein>
<evidence type="ECO:0000256" key="1">
    <source>
        <dbReference type="SAM" id="Phobius"/>
    </source>
</evidence>
<evidence type="ECO:0000313" key="3">
    <source>
        <dbReference type="EMBL" id="KAG2321514.1"/>
    </source>
</evidence>
<feature type="signal peptide" evidence="2">
    <location>
        <begin position="1"/>
        <end position="23"/>
    </location>
</feature>
<keyword evidence="1" id="KW-0472">Membrane</keyword>
<gene>
    <name evidence="3" type="ORF">Bca52824_014727</name>
</gene>
<evidence type="ECO:0008006" key="5">
    <source>
        <dbReference type="Google" id="ProtNLM"/>
    </source>
</evidence>
<evidence type="ECO:0000313" key="4">
    <source>
        <dbReference type="Proteomes" id="UP000886595"/>
    </source>
</evidence>
<accession>A0A8X7W1K1</accession>
<dbReference type="EMBL" id="JAAMPC010000003">
    <property type="protein sequence ID" value="KAG2321514.1"/>
    <property type="molecule type" value="Genomic_DNA"/>
</dbReference>